<evidence type="ECO:0000259" key="2">
    <source>
        <dbReference type="Pfam" id="PF14693"/>
    </source>
</evidence>
<dbReference type="Pfam" id="PF14693">
    <property type="entry name" value="Ribosomal_TL5_C"/>
    <property type="match status" value="1"/>
</dbReference>
<dbReference type="Proteomes" id="UP000886520">
    <property type="component" value="Chromosome 20"/>
</dbReference>
<proteinExistence type="predicted"/>
<dbReference type="InterPro" id="IPR020056">
    <property type="entry name" value="Rbsml_bL25/Gln-tRNA_synth_N"/>
</dbReference>
<dbReference type="PANTHER" id="PTHR33284:SF2">
    <property type="entry name" value="RIBOSOMAL PROTEIN L25_GLN-TRNA SYNTHETASE, ANTI-CODON-BINDING DOMAIN-CONTAINING PROTEIN"/>
    <property type="match status" value="1"/>
</dbReference>
<dbReference type="SUPFAM" id="SSF50715">
    <property type="entry name" value="Ribosomal protein L25-like"/>
    <property type="match status" value="1"/>
</dbReference>
<accession>A0A9D4U959</accession>
<dbReference type="GO" id="GO:0006412">
    <property type="term" value="P:translation"/>
    <property type="evidence" value="ECO:0007669"/>
    <property type="project" value="InterPro"/>
</dbReference>
<feature type="region of interest" description="Disordered" evidence="1">
    <location>
        <begin position="294"/>
        <end position="504"/>
    </location>
</feature>
<feature type="compositionally biased region" description="Acidic residues" evidence="1">
    <location>
        <begin position="303"/>
        <end position="316"/>
    </location>
</feature>
<keyword evidence="4" id="KW-1185">Reference proteome</keyword>
<sequence>MLGGRRLSLVARVFPRLFCRSISVSRVVDKAPTSSSTAYLSSSEESSSAGESCLESEDGEAAPQPHQIQVLRAYLRNRRSRCLARVREHGMVPAVVVDPDRERRPKDGSTDIFISLDAKPLVAILKHIGKRDFVSRVFDMDIYRGPSSSELKESLQVLPRNLNYGPGKTNILNIQFVKAPPGENLTLGIPLEFLGIDQCPGLKKGGTLKKLARYVVYTCKVVELPAKIVVDMSVLEIGDRVRVQDLEVNFDHLASDRTMVVCEIVKDVSTLKAKARQLKNEILYKKKALAEKESSMQEHSLSDDEIDVSDDGEDEVIPYRHQKQRALAKKGSSMKKASTKGFDEDPDAETSSRGLKRANSKTSRGIESKTSIKPSRRRLFGTSIVSSREKQLDEQAAHYNASSSVKKHKFDVSESDEESEDDGALPSSARKQGLMRNRGITETSRRRVPRGQQGISSSSRRRRVSDDSEAEDEDDVMPSRSRKRAASKALHSRADSDTEGDDEAYISRAMKASVNRKMSGIRPQKERKGY</sequence>
<dbReference type="GO" id="GO:0008097">
    <property type="term" value="F:5S rRNA binding"/>
    <property type="evidence" value="ECO:0007669"/>
    <property type="project" value="TreeGrafter"/>
</dbReference>
<dbReference type="PANTHER" id="PTHR33284">
    <property type="entry name" value="RIBOSOMAL PROTEIN L25/GLN-TRNA SYNTHETASE, ANTI-CODON-BINDING DOMAIN-CONTAINING PROTEIN"/>
    <property type="match status" value="1"/>
</dbReference>
<feature type="compositionally biased region" description="Basic and acidic residues" evidence="1">
    <location>
        <begin position="387"/>
        <end position="396"/>
    </location>
</feature>
<dbReference type="Gene3D" id="2.40.240.10">
    <property type="entry name" value="Ribosomal Protein L25, Chain P"/>
    <property type="match status" value="1"/>
</dbReference>
<comment type="caution">
    <text evidence="3">The sequence shown here is derived from an EMBL/GenBank/DDBJ whole genome shotgun (WGS) entry which is preliminary data.</text>
</comment>
<feature type="compositionally biased region" description="Polar residues" evidence="1">
    <location>
        <begin position="360"/>
        <end position="373"/>
    </location>
</feature>
<dbReference type="EMBL" id="JABFUD020000020">
    <property type="protein sequence ID" value="KAI5063799.1"/>
    <property type="molecule type" value="Genomic_DNA"/>
</dbReference>
<dbReference type="InterPro" id="IPR020057">
    <property type="entry name" value="Ribosomal_bL25_b-dom"/>
</dbReference>
<feature type="compositionally biased region" description="Acidic residues" evidence="1">
    <location>
        <begin position="467"/>
        <end position="476"/>
    </location>
</feature>
<feature type="compositionally biased region" description="Acidic residues" evidence="1">
    <location>
        <begin position="413"/>
        <end position="423"/>
    </location>
</feature>
<dbReference type="AlphaFoldDB" id="A0A9D4U959"/>
<feature type="region of interest" description="Disordered" evidence="1">
    <location>
        <begin position="35"/>
        <end position="64"/>
    </location>
</feature>
<dbReference type="OrthoDB" id="193674at2759"/>
<name>A0A9D4U959_ADICA</name>
<reference evidence="3" key="1">
    <citation type="submission" date="2021-01" db="EMBL/GenBank/DDBJ databases">
        <title>Adiantum capillus-veneris genome.</title>
        <authorList>
            <person name="Fang Y."/>
            <person name="Liao Q."/>
        </authorList>
    </citation>
    <scope>NUCLEOTIDE SEQUENCE</scope>
    <source>
        <strain evidence="3">H3</strain>
        <tissue evidence="3">Leaf</tissue>
    </source>
</reference>
<dbReference type="InterPro" id="IPR020930">
    <property type="entry name" value="Ribosomal_uL5_bac-type"/>
</dbReference>
<dbReference type="InterPro" id="IPR037121">
    <property type="entry name" value="Ribosomal_bL25_C"/>
</dbReference>
<dbReference type="GO" id="GO:0003735">
    <property type="term" value="F:structural constituent of ribosome"/>
    <property type="evidence" value="ECO:0007669"/>
    <property type="project" value="InterPro"/>
</dbReference>
<evidence type="ECO:0000313" key="4">
    <source>
        <dbReference type="Proteomes" id="UP000886520"/>
    </source>
</evidence>
<dbReference type="GO" id="GO:0022625">
    <property type="term" value="C:cytosolic large ribosomal subunit"/>
    <property type="evidence" value="ECO:0007669"/>
    <property type="project" value="TreeGrafter"/>
</dbReference>
<evidence type="ECO:0000256" key="1">
    <source>
        <dbReference type="SAM" id="MobiDB-lite"/>
    </source>
</evidence>
<evidence type="ECO:0000313" key="3">
    <source>
        <dbReference type="EMBL" id="KAI5063799.1"/>
    </source>
</evidence>
<organism evidence="3 4">
    <name type="scientific">Adiantum capillus-veneris</name>
    <name type="common">Maidenhair fern</name>
    <dbReference type="NCBI Taxonomy" id="13818"/>
    <lineage>
        <taxon>Eukaryota</taxon>
        <taxon>Viridiplantae</taxon>
        <taxon>Streptophyta</taxon>
        <taxon>Embryophyta</taxon>
        <taxon>Tracheophyta</taxon>
        <taxon>Polypodiopsida</taxon>
        <taxon>Polypodiidae</taxon>
        <taxon>Polypodiales</taxon>
        <taxon>Pteridineae</taxon>
        <taxon>Pteridaceae</taxon>
        <taxon>Vittarioideae</taxon>
        <taxon>Adiantum</taxon>
    </lineage>
</organism>
<feature type="compositionally biased region" description="Low complexity" evidence="1">
    <location>
        <begin position="35"/>
        <end position="53"/>
    </location>
</feature>
<dbReference type="InterPro" id="IPR011035">
    <property type="entry name" value="Ribosomal_bL25/Gln-tRNA_synth"/>
</dbReference>
<feature type="domain" description="Large ribosomal subunit protein bL25 beta" evidence="2">
    <location>
        <begin position="186"/>
        <end position="266"/>
    </location>
</feature>
<dbReference type="Gene3D" id="2.170.120.20">
    <property type="entry name" value="Ribosomal protein L25, beta domain"/>
    <property type="match status" value="1"/>
</dbReference>
<gene>
    <name evidence="3" type="ORF">GOP47_0020469</name>
</gene>
<protein>
    <recommendedName>
        <fullName evidence="2">Large ribosomal subunit protein bL25 beta domain-containing protein</fullName>
    </recommendedName>
</protein>